<protein>
    <recommendedName>
        <fullName evidence="4">Secreted protein</fullName>
    </recommendedName>
</protein>
<reference evidence="2 3" key="1">
    <citation type="submission" date="2019-04" db="EMBL/GenBank/DDBJ databases">
        <title>High contiguity whole genome sequence and gene annotation resource for two Venturia nashicola isolates.</title>
        <authorList>
            <person name="Prokchorchik M."/>
            <person name="Won K."/>
            <person name="Lee Y."/>
            <person name="Choi E.D."/>
            <person name="Segonzac C."/>
            <person name="Sohn K.H."/>
        </authorList>
    </citation>
    <scope>NUCLEOTIDE SEQUENCE [LARGE SCALE GENOMIC DNA]</scope>
    <source>
        <strain evidence="2 3">PRI2</strain>
    </source>
</reference>
<evidence type="ECO:0000256" key="1">
    <source>
        <dbReference type="SAM" id="SignalP"/>
    </source>
</evidence>
<comment type="caution">
    <text evidence="2">The sequence shown here is derived from an EMBL/GenBank/DDBJ whole genome shotgun (WGS) entry which is preliminary data.</text>
</comment>
<evidence type="ECO:0000313" key="3">
    <source>
        <dbReference type="Proteomes" id="UP000298493"/>
    </source>
</evidence>
<evidence type="ECO:0000313" key="2">
    <source>
        <dbReference type="EMBL" id="TID13989.1"/>
    </source>
</evidence>
<keyword evidence="1" id="KW-0732">Signal</keyword>
<accession>A0A4Z1NF79</accession>
<proteinExistence type="predicted"/>
<feature type="chain" id="PRO_5021468775" description="Secreted protein" evidence="1">
    <location>
        <begin position="19"/>
        <end position="75"/>
    </location>
</feature>
<sequence>MKVMVTFVALLLADITYASHFTCNLPSLEDGPTGKCIERIDNPVKGGPTDVKGSARRYCREVRAVLPYPLSLVIS</sequence>
<dbReference type="AlphaFoldDB" id="A0A4Z1NF79"/>
<evidence type="ECO:0008006" key="4">
    <source>
        <dbReference type="Google" id="ProtNLM"/>
    </source>
</evidence>
<name>A0A4Z1NF79_9PEZI</name>
<dbReference type="Proteomes" id="UP000298493">
    <property type="component" value="Unassembled WGS sequence"/>
</dbReference>
<feature type="signal peptide" evidence="1">
    <location>
        <begin position="1"/>
        <end position="18"/>
    </location>
</feature>
<gene>
    <name evidence="2" type="ORF">E6O75_ATG07221</name>
</gene>
<dbReference type="EMBL" id="SNSC02000024">
    <property type="protein sequence ID" value="TID13989.1"/>
    <property type="molecule type" value="Genomic_DNA"/>
</dbReference>
<organism evidence="2 3">
    <name type="scientific">Venturia nashicola</name>
    <dbReference type="NCBI Taxonomy" id="86259"/>
    <lineage>
        <taxon>Eukaryota</taxon>
        <taxon>Fungi</taxon>
        <taxon>Dikarya</taxon>
        <taxon>Ascomycota</taxon>
        <taxon>Pezizomycotina</taxon>
        <taxon>Dothideomycetes</taxon>
        <taxon>Pleosporomycetidae</taxon>
        <taxon>Venturiales</taxon>
        <taxon>Venturiaceae</taxon>
        <taxon>Venturia</taxon>
    </lineage>
</organism>
<keyword evidence="3" id="KW-1185">Reference proteome</keyword>